<proteinExistence type="predicted"/>
<dbReference type="Proteomes" id="UP001232063">
    <property type="component" value="Unassembled WGS sequence"/>
</dbReference>
<dbReference type="AlphaFoldDB" id="A0AAE3UIV7"/>
<feature type="domain" description="BPTI/Kunitz inhibitor" evidence="2">
    <location>
        <begin position="26"/>
        <end position="73"/>
    </location>
</feature>
<protein>
    <submittedName>
        <fullName evidence="3">BPTI/Kunitz domain-containing protein</fullName>
    </submittedName>
</protein>
<organism evidence="3 4">
    <name type="scientific">Xanthocytophaga agilis</name>
    <dbReference type="NCBI Taxonomy" id="3048010"/>
    <lineage>
        <taxon>Bacteria</taxon>
        <taxon>Pseudomonadati</taxon>
        <taxon>Bacteroidota</taxon>
        <taxon>Cytophagia</taxon>
        <taxon>Cytophagales</taxon>
        <taxon>Rhodocytophagaceae</taxon>
        <taxon>Xanthocytophaga</taxon>
    </lineage>
</organism>
<dbReference type="Gene3D" id="4.10.410.10">
    <property type="entry name" value="Pancreatic trypsin inhibitor Kunitz domain"/>
    <property type="match status" value="1"/>
</dbReference>
<dbReference type="GO" id="GO:0004867">
    <property type="term" value="F:serine-type endopeptidase inhibitor activity"/>
    <property type="evidence" value="ECO:0007669"/>
    <property type="project" value="InterPro"/>
</dbReference>
<dbReference type="EMBL" id="JASJOU010000018">
    <property type="protein sequence ID" value="MDJ1505876.1"/>
    <property type="molecule type" value="Genomic_DNA"/>
</dbReference>
<evidence type="ECO:0000313" key="4">
    <source>
        <dbReference type="Proteomes" id="UP001232063"/>
    </source>
</evidence>
<sequence>MRSIGLLLLVVSLSMCKKDCVTSERCQLEPDPGLCYAYMPRYYYDKEEKKCKEFIYGGCGGVVPFETLEACKECECNQTGD</sequence>
<dbReference type="InterPro" id="IPR002223">
    <property type="entry name" value="Kunitz_BPTI"/>
</dbReference>
<dbReference type="PANTHER" id="PTHR10083">
    <property type="entry name" value="KUNITZ-TYPE PROTEASE INHIBITOR-RELATED"/>
    <property type="match status" value="1"/>
</dbReference>
<dbReference type="Pfam" id="PF00014">
    <property type="entry name" value="Kunitz_BPTI"/>
    <property type="match status" value="1"/>
</dbReference>
<dbReference type="RefSeq" id="WP_314518398.1">
    <property type="nucleotide sequence ID" value="NZ_JASJOU010000018.1"/>
</dbReference>
<dbReference type="InterPro" id="IPR036880">
    <property type="entry name" value="Kunitz_BPTI_sf"/>
</dbReference>
<name>A0AAE3UIV7_9BACT</name>
<keyword evidence="4" id="KW-1185">Reference proteome</keyword>
<evidence type="ECO:0000313" key="3">
    <source>
        <dbReference type="EMBL" id="MDJ1505876.1"/>
    </source>
</evidence>
<dbReference type="PANTHER" id="PTHR10083:SF374">
    <property type="entry name" value="BPTI_KUNITZ INHIBITOR DOMAIN-CONTAINING PROTEIN"/>
    <property type="match status" value="1"/>
</dbReference>
<evidence type="ECO:0000256" key="1">
    <source>
        <dbReference type="ARBA" id="ARBA00023157"/>
    </source>
</evidence>
<comment type="caution">
    <text evidence="3">The sequence shown here is derived from an EMBL/GenBank/DDBJ whole genome shotgun (WGS) entry which is preliminary data.</text>
</comment>
<dbReference type="CDD" id="cd00109">
    <property type="entry name" value="Kunitz-type"/>
    <property type="match status" value="1"/>
</dbReference>
<dbReference type="SMART" id="SM00131">
    <property type="entry name" value="KU"/>
    <property type="match status" value="1"/>
</dbReference>
<evidence type="ECO:0000259" key="2">
    <source>
        <dbReference type="PROSITE" id="PS50279"/>
    </source>
</evidence>
<gene>
    <name evidence="3" type="ORF">QNI22_34785</name>
</gene>
<dbReference type="InterPro" id="IPR050098">
    <property type="entry name" value="TFPI/VKTCI-like"/>
</dbReference>
<reference evidence="3" key="1">
    <citation type="submission" date="2023-05" db="EMBL/GenBank/DDBJ databases">
        <authorList>
            <person name="Zhang X."/>
        </authorList>
    </citation>
    <scope>NUCLEOTIDE SEQUENCE</scope>
    <source>
        <strain evidence="3">BD1B2-1</strain>
    </source>
</reference>
<accession>A0AAE3UIV7</accession>
<keyword evidence="1" id="KW-1015">Disulfide bond</keyword>
<dbReference type="PROSITE" id="PS50279">
    <property type="entry name" value="BPTI_KUNITZ_2"/>
    <property type="match status" value="1"/>
</dbReference>
<dbReference type="SUPFAM" id="SSF57362">
    <property type="entry name" value="BPTI-like"/>
    <property type="match status" value="1"/>
</dbReference>
<dbReference type="GO" id="GO:0005615">
    <property type="term" value="C:extracellular space"/>
    <property type="evidence" value="ECO:0007669"/>
    <property type="project" value="TreeGrafter"/>
</dbReference>